<dbReference type="Proteomes" id="UP000015354">
    <property type="component" value="Unassembled WGS sequence"/>
</dbReference>
<organism evidence="1 2">
    <name type="scientific">Strigomonas culicis</name>
    <dbReference type="NCBI Taxonomy" id="28005"/>
    <lineage>
        <taxon>Eukaryota</taxon>
        <taxon>Discoba</taxon>
        <taxon>Euglenozoa</taxon>
        <taxon>Kinetoplastea</taxon>
        <taxon>Metakinetoplastina</taxon>
        <taxon>Trypanosomatida</taxon>
        <taxon>Trypanosomatidae</taxon>
        <taxon>Strigomonadinae</taxon>
        <taxon>Strigomonas</taxon>
    </lineage>
</organism>
<evidence type="ECO:0000313" key="2">
    <source>
        <dbReference type="Proteomes" id="UP000015354"/>
    </source>
</evidence>
<name>S9UZB7_9TRYP</name>
<proteinExistence type="predicted"/>
<protein>
    <submittedName>
        <fullName evidence="1">Uncharacterized protein</fullName>
    </submittedName>
</protein>
<comment type="caution">
    <text evidence="1">The sequence shown here is derived from an EMBL/GenBank/DDBJ whole genome shotgun (WGS) entry which is preliminary data.</text>
</comment>
<accession>S9UZB7</accession>
<gene>
    <name evidence="1" type="ORF">STCU_11680</name>
</gene>
<dbReference type="EMBL" id="ATMH01011668">
    <property type="protein sequence ID" value="EPY15905.1"/>
    <property type="molecule type" value="Genomic_DNA"/>
</dbReference>
<sequence length="194" mass="21573">MGVPYQTPMRPIRPRGNAHGIVLRHQVAPDAPLQPKPVVLPANGPALRPLLLLLPAVQDKLRDIMPSPVNYFDETVEAVMRALQDWIDESGGDVRFFTFHPKKGETSFICVTGMYLRALQRIVGNNMDRCMVFVRNGLVSFRDVKQPIVAVETVQTVCGAEYTPVFSCGVNEVCILDFAMGVAPPYFFINSRLS</sequence>
<evidence type="ECO:0000313" key="1">
    <source>
        <dbReference type="EMBL" id="EPY15905.1"/>
    </source>
</evidence>
<keyword evidence="2" id="KW-1185">Reference proteome</keyword>
<dbReference type="AlphaFoldDB" id="S9UZB7"/>
<reference evidence="1 2" key="1">
    <citation type="journal article" date="2013" name="PLoS ONE">
        <title>Predicting the Proteins of Angomonas deanei, Strigomonas culicis and Their Respective Endosymbionts Reveals New Aspects of the Trypanosomatidae Family.</title>
        <authorList>
            <person name="Motta M.C."/>
            <person name="Martins A.C."/>
            <person name="de Souza S.S."/>
            <person name="Catta-Preta C.M."/>
            <person name="Silva R."/>
            <person name="Klein C.C."/>
            <person name="de Almeida L.G."/>
            <person name="de Lima Cunha O."/>
            <person name="Ciapina L.P."/>
            <person name="Brocchi M."/>
            <person name="Colabardini A.C."/>
            <person name="de Araujo Lima B."/>
            <person name="Machado C.R."/>
            <person name="de Almeida Soares C.M."/>
            <person name="Probst C.M."/>
            <person name="de Menezes C.B."/>
            <person name="Thompson C.E."/>
            <person name="Bartholomeu D.C."/>
            <person name="Gradia D.F."/>
            <person name="Pavoni D.P."/>
            <person name="Grisard E.C."/>
            <person name="Fantinatti-Garboggini F."/>
            <person name="Marchini F.K."/>
            <person name="Rodrigues-Luiz G.F."/>
            <person name="Wagner G."/>
            <person name="Goldman G.H."/>
            <person name="Fietto J.L."/>
            <person name="Elias M.C."/>
            <person name="Goldman M.H."/>
            <person name="Sagot M.F."/>
            <person name="Pereira M."/>
            <person name="Stoco P.H."/>
            <person name="de Mendonca-Neto R.P."/>
            <person name="Teixeira S.M."/>
            <person name="Maciel T.E."/>
            <person name="de Oliveira Mendes T.A."/>
            <person name="Urmenyi T.P."/>
            <person name="de Souza W."/>
            <person name="Schenkman S."/>
            <person name="de Vasconcelos A.T."/>
        </authorList>
    </citation>
    <scope>NUCLEOTIDE SEQUENCE [LARGE SCALE GENOMIC DNA]</scope>
</reference>